<dbReference type="VEuPathDB" id="AmoebaDB:KM1_061780"/>
<evidence type="ECO:0000256" key="6">
    <source>
        <dbReference type="ARBA" id="ARBA00023136"/>
    </source>
</evidence>
<dbReference type="PANTHER" id="PTHR15858">
    <property type="entry name" value="IMMEDIATE EARLY RESPONSE 3-INTERACTING PROTEIN 1"/>
    <property type="match status" value="1"/>
</dbReference>
<evidence type="ECO:0000256" key="1">
    <source>
        <dbReference type="ARBA" id="ARBA00004370"/>
    </source>
</evidence>
<proteinExistence type="inferred from homology"/>
<feature type="transmembrane region" description="Helical" evidence="8">
    <location>
        <begin position="64"/>
        <end position="83"/>
    </location>
</feature>
<evidence type="ECO:0000313" key="10">
    <source>
        <dbReference type="Proteomes" id="UP000078387"/>
    </source>
</evidence>
<evidence type="ECO:0000256" key="5">
    <source>
        <dbReference type="ARBA" id="ARBA00022989"/>
    </source>
</evidence>
<dbReference type="Pfam" id="PF08571">
    <property type="entry name" value="Yos1"/>
    <property type="match status" value="1"/>
</dbReference>
<dbReference type="Proteomes" id="UP000078387">
    <property type="component" value="Unassembled WGS sequence"/>
</dbReference>
<keyword evidence="6 8" id="KW-0472">Membrane</keyword>
<keyword evidence="2" id="KW-0813">Transport</keyword>
<comment type="caution">
    <text evidence="9">The sequence shown here is derived from an EMBL/GenBank/DDBJ whole genome shotgun (WGS) entry which is preliminary data.</text>
</comment>
<gene>
    <name evidence="9" type="ORF">CL6EHI_178640</name>
</gene>
<keyword evidence="3 8" id="KW-0812">Transmembrane</keyword>
<dbReference type="VEuPathDB" id="AmoebaDB:EHI7A_027910"/>
<keyword evidence="5 8" id="KW-1133">Transmembrane helix</keyword>
<comment type="subcellular location">
    <subcellularLocation>
        <location evidence="1">Membrane</location>
    </subcellularLocation>
</comment>
<organism evidence="9 10">
    <name type="scientific">Entamoeba histolytica</name>
    <dbReference type="NCBI Taxonomy" id="5759"/>
    <lineage>
        <taxon>Eukaryota</taxon>
        <taxon>Amoebozoa</taxon>
        <taxon>Evosea</taxon>
        <taxon>Archamoebae</taxon>
        <taxon>Mastigamoebida</taxon>
        <taxon>Entamoebidae</taxon>
        <taxon>Entamoeba</taxon>
    </lineage>
</organism>
<evidence type="ECO:0000256" key="8">
    <source>
        <dbReference type="SAM" id="Phobius"/>
    </source>
</evidence>
<evidence type="ECO:0000256" key="2">
    <source>
        <dbReference type="ARBA" id="ARBA00022448"/>
    </source>
</evidence>
<sequence>MDFSFSFGGLLTSILLFVNSIVILNQQRLLKPLGIAYDDNNKDNEENKTVRGRLSWFFYRTQDLMKYPLIVLNTIVIGFLLILG</sequence>
<dbReference type="GO" id="GO:0030134">
    <property type="term" value="C:COPII-coated ER to Golgi transport vesicle"/>
    <property type="evidence" value="ECO:0007669"/>
    <property type="project" value="TreeGrafter"/>
</dbReference>
<dbReference type="VEuPathDB" id="AmoebaDB:EHI8A_025030"/>
<accession>A0A5K1UKN7</accession>
<dbReference type="OMA" id="WQREGME"/>
<protein>
    <submittedName>
        <fullName evidence="9">Yos1-like domain-containing protein</fullName>
    </submittedName>
</protein>
<dbReference type="EMBL" id="BDEQ01000001">
    <property type="protein sequence ID" value="GAT92386.1"/>
    <property type="molecule type" value="Genomic_DNA"/>
</dbReference>
<feature type="transmembrane region" description="Helical" evidence="8">
    <location>
        <begin position="6"/>
        <end position="24"/>
    </location>
</feature>
<comment type="similarity">
    <text evidence="7">Belongs to the YOS1 family.</text>
</comment>
<dbReference type="VEuPathDB" id="AmoebaDB:EHI5A_008470"/>
<dbReference type="GO" id="GO:0015031">
    <property type="term" value="P:protein transport"/>
    <property type="evidence" value="ECO:0007669"/>
    <property type="project" value="UniProtKB-KW"/>
</dbReference>
<dbReference type="VEuPathDB" id="AmoebaDB:EHI_178640"/>
<dbReference type="AlphaFoldDB" id="A0A5K1UKN7"/>
<evidence type="ECO:0000313" key="9">
    <source>
        <dbReference type="EMBL" id="GAT92386.1"/>
    </source>
</evidence>
<keyword evidence="4" id="KW-0653">Protein transport</keyword>
<dbReference type="GO" id="GO:0006888">
    <property type="term" value="P:endoplasmic reticulum to Golgi vesicle-mediated transport"/>
    <property type="evidence" value="ECO:0007669"/>
    <property type="project" value="TreeGrafter"/>
</dbReference>
<dbReference type="GO" id="GO:0000139">
    <property type="term" value="C:Golgi membrane"/>
    <property type="evidence" value="ECO:0007669"/>
    <property type="project" value="TreeGrafter"/>
</dbReference>
<evidence type="ECO:0000256" key="4">
    <source>
        <dbReference type="ARBA" id="ARBA00022927"/>
    </source>
</evidence>
<dbReference type="GO" id="GO:0005789">
    <property type="term" value="C:endoplasmic reticulum membrane"/>
    <property type="evidence" value="ECO:0007669"/>
    <property type="project" value="TreeGrafter"/>
</dbReference>
<dbReference type="InterPro" id="IPR013880">
    <property type="entry name" value="Yos1"/>
</dbReference>
<evidence type="ECO:0000256" key="7">
    <source>
        <dbReference type="ARBA" id="ARBA00024203"/>
    </source>
</evidence>
<name>A0A5K1UKN7_ENTHI</name>
<reference evidence="9 10" key="1">
    <citation type="submission" date="2016-05" db="EMBL/GenBank/DDBJ databases">
        <title>First whole genome sequencing of Entamoeba histolytica HM1:IMSS-clone-6.</title>
        <authorList>
            <person name="Mukherjee Avik.K."/>
            <person name="Izumyama S."/>
            <person name="Nakada-Tsukui K."/>
            <person name="Nozaki T."/>
        </authorList>
    </citation>
    <scope>NUCLEOTIDE SEQUENCE [LARGE SCALE GENOMIC DNA]</scope>
    <source>
        <strain evidence="9 10">HM1:IMSS clone 6</strain>
    </source>
</reference>
<dbReference type="PANTHER" id="PTHR15858:SF0">
    <property type="entry name" value="IMMEDIATE EARLY RESPONSE 3-INTERACTING PROTEIN 1"/>
    <property type="match status" value="1"/>
</dbReference>
<evidence type="ECO:0000256" key="3">
    <source>
        <dbReference type="ARBA" id="ARBA00022692"/>
    </source>
</evidence>